<evidence type="ECO:0000313" key="3">
    <source>
        <dbReference type="Proteomes" id="UP001360953"/>
    </source>
</evidence>
<protein>
    <recommendedName>
        <fullName evidence="4">Zn(2)-C6 fungal-type domain-containing protein</fullName>
    </recommendedName>
</protein>
<evidence type="ECO:0000313" key="2">
    <source>
        <dbReference type="EMBL" id="KAK7532842.1"/>
    </source>
</evidence>
<dbReference type="RefSeq" id="XP_066652235.1">
    <property type="nucleotide sequence ID" value="XM_066803781.1"/>
</dbReference>
<feature type="compositionally biased region" description="Basic and acidic residues" evidence="1">
    <location>
        <begin position="667"/>
        <end position="682"/>
    </location>
</feature>
<keyword evidence="3" id="KW-1185">Reference proteome</keyword>
<evidence type="ECO:0008006" key="4">
    <source>
        <dbReference type="Google" id="ProtNLM"/>
    </source>
</evidence>
<comment type="caution">
    <text evidence="2">The sequence shown here is derived from an EMBL/GenBank/DDBJ whole genome shotgun (WGS) entry which is preliminary data.</text>
</comment>
<feature type="compositionally biased region" description="Polar residues" evidence="1">
    <location>
        <begin position="747"/>
        <end position="765"/>
    </location>
</feature>
<dbReference type="GeneID" id="92036687"/>
<organism evidence="2 3">
    <name type="scientific">Phyllosticta citribraziliensis</name>
    <dbReference type="NCBI Taxonomy" id="989973"/>
    <lineage>
        <taxon>Eukaryota</taxon>
        <taxon>Fungi</taxon>
        <taxon>Dikarya</taxon>
        <taxon>Ascomycota</taxon>
        <taxon>Pezizomycotina</taxon>
        <taxon>Dothideomycetes</taxon>
        <taxon>Dothideomycetes incertae sedis</taxon>
        <taxon>Botryosphaeriales</taxon>
        <taxon>Phyllostictaceae</taxon>
        <taxon>Phyllosticta</taxon>
    </lineage>
</organism>
<evidence type="ECO:0000256" key="1">
    <source>
        <dbReference type="SAM" id="MobiDB-lite"/>
    </source>
</evidence>
<feature type="region of interest" description="Disordered" evidence="1">
    <location>
        <begin position="667"/>
        <end position="686"/>
    </location>
</feature>
<feature type="region of interest" description="Disordered" evidence="1">
    <location>
        <begin position="739"/>
        <end position="780"/>
    </location>
</feature>
<dbReference type="EMBL" id="JBBPEH010000010">
    <property type="protein sequence ID" value="KAK7532842.1"/>
    <property type="molecule type" value="Genomic_DNA"/>
</dbReference>
<reference evidence="2 3" key="1">
    <citation type="submission" date="2024-04" db="EMBL/GenBank/DDBJ databases">
        <title>Phyllosticta paracitricarpa is synonymous to the EU quarantine fungus P. citricarpa based on phylogenomic analyses.</title>
        <authorList>
            <consortium name="Lawrence Berkeley National Laboratory"/>
            <person name="Van ingen-buijs V.A."/>
            <person name="Van westerhoven A.C."/>
            <person name="Haridas S."/>
            <person name="Skiadas P."/>
            <person name="Martin F."/>
            <person name="Groenewald J.Z."/>
            <person name="Crous P.W."/>
            <person name="Seidl M.F."/>
        </authorList>
    </citation>
    <scope>NUCLEOTIDE SEQUENCE [LARGE SCALE GENOMIC DNA]</scope>
    <source>
        <strain evidence="2 3">CPC 17464</strain>
    </source>
</reference>
<sequence length="809" mass="91086">MAPPNKPPIKPKPGLKKEDMIGHPFKAVSSYDNAHLSGRSQIVIEEGDVGYIRDYDPRQNMFVLYNPNQPKETSQGWVPGQFIVVGQEPWSAFNVSIDGGFEIPYFTVDASSSSSTGDELFTSTARAWTLAIHQQKDASLSTVVPDWWHSLVRPQAEGVGALITLMKKGVRDARLLETFNKPNFTCQDILNRCKTVTPTSHGSVGGIYLRLYWEVEGYPADMFWLYVGRCTTFSSRFKTHHQSIFVDKDESFHYDIARKAKKFRMLPLCHLPKDASATNLDLFVEQLFVCLLETYRFQNVAQENIGQATHHSGKWYFPGRVLMAFTKSVQERQPSNLTWPGACHRTSFGRTPGIGLNISSPFMEAGLDYQQSLWYRTKVMDQTYGEVTIFTSGPSHTIQKKEMRKEGESWKRVTADWVFRGRRASGETVTVTIQFDATKFPKEQTLAQLVLVFLTPDPADPYRRHPRSWVRLPTVGPFKDWNLAGLFACRLEWQDEAGNWMCQYAQRECRFTNVEPATSMDEKGAGSLRDYVAAMSLYHFFHRVAPSNPRSWDSLLGLCRFRDITTDLFNRTFIFSKERGGVGVCPDQSAKSEHALVAELKAAGLHNINTGWRITLNDDRQRERCDTCLEDNHGVCKRSRNGRNCVICEGVLKRPCTWTHSGILRENDAAGKRKREALRGPEPHPQSYINLLMTSPEKLQWTGAEVIPAAALPPHPSSSMQQGTTVDQDLAQGMERLQSPRSARATPATSTGQSQTAYSSAQPAQPTAFKRGHKRDPTRTELEGATARRLFLICPLALSITLLVASSVV</sequence>
<dbReference type="Proteomes" id="UP001360953">
    <property type="component" value="Unassembled WGS sequence"/>
</dbReference>
<accession>A0ABR1LC70</accession>
<name>A0ABR1LC70_9PEZI</name>
<proteinExistence type="predicted"/>
<gene>
    <name evidence="2" type="ORF">J3D65DRAFT_684185</name>
</gene>